<dbReference type="Proteomes" id="UP000562682">
    <property type="component" value="Unassembled WGS sequence"/>
</dbReference>
<dbReference type="GO" id="GO:0031683">
    <property type="term" value="F:G-protein beta/gamma-subunit complex binding"/>
    <property type="evidence" value="ECO:0007669"/>
    <property type="project" value="InterPro"/>
</dbReference>
<feature type="repeat" description="ANK" evidence="10">
    <location>
        <begin position="348"/>
        <end position="380"/>
    </location>
</feature>
<dbReference type="SUPFAM" id="SSF48403">
    <property type="entry name" value="Ankyrin repeat"/>
    <property type="match status" value="2"/>
</dbReference>
<evidence type="ECO:0000256" key="6">
    <source>
        <dbReference type="ARBA" id="ARBA00023043"/>
    </source>
</evidence>
<comment type="caution">
    <text evidence="13">The sequence shown here is derived from an EMBL/GenBank/DDBJ whole genome shotgun (WGS) entry which is preliminary data.</text>
</comment>
<feature type="repeat" description="ANK" evidence="10">
    <location>
        <begin position="108"/>
        <end position="140"/>
    </location>
</feature>
<dbReference type="PRINTS" id="PR01415">
    <property type="entry name" value="ANKYRIN"/>
</dbReference>
<feature type="compositionally biased region" description="Low complexity" evidence="11">
    <location>
        <begin position="1063"/>
        <end position="1073"/>
    </location>
</feature>
<evidence type="ECO:0000256" key="9">
    <source>
        <dbReference type="ARBA" id="ARBA00023224"/>
    </source>
</evidence>
<proteinExistence type="predicted"/>
<feature type="region of interest" description="Disordered" evidence="11">
    <location>
        <begin position="1426"/>
        <end position="1445"/>
    </location>
</feature>
<feature type="region of interest" description="Disordered" evidence="11">
    <location>
        <begin position="1455"/>
        <end position="1481"/>
    </location>
</feature>
<dbReference type="Gene3D" id="3.40.50.300">
    <property type="entry name" value="P-loop containing nucleotide triphosphate hydrolases"/>
    <property type="match status" value="1"/>
</dbReference>
<feature type="transmembrane region" description="Helical" evidence="12">
    <location>
        <begin position="1347"/>
        <end position="1374"/>
    </location>
</feature>
<dbReference type="InterPro" id="IPR027417">
    <property type="entry name" value="P-loop_NTPase"/>
</dbReference>
<keyword evidence="14" id="KW-1185">Reference proteome</keyword>
<evidence type="ECO:0000256" key="12">
    <source>
        <dbReference type="SAM" id="Phobius"/>
    </source>
</evidence>
<dbReference type="PANTHER" id="PTHR24198:SF165">
    <property type="entry name" value="ANKYRIN REPEAT-CONTAINING PROTEIN-RELATED"/>
    <property type="match status" value="1"/>
</dbReference>
<feature type="transmembrane region" description="Helical" evidence="12">
    <location>
        <begin position="1386"/>
        <end position="1408"/>
    </location>
</feature>
<evidence type="ECO:0000256" key="4">
    <source>
        <dbReference type="ARBA" id="ARBA00022741"/>
    </source>
</evidence>
<keyword evidence="6 10" id="KW-0040">ANK repeat</keyword>
<dbReference type="GO" id="GO:0007186">
    <property type="term" value="P:G protein-coupled receptor signaling pathway"/>
    <property type="evidence" value="ECO:0007669"/>
    <property type="project" value="InterPro"/>
</dbReference>
<sequence length="1822" mass="205760">MQSSDGSIASHDPMPEITHSDVDEESDYDSFIKAINDNDVTKVESLLASDPKLQHASYELTVTTEDSEIANFSASPLAVAVACHCIPVVQYFLSHAQAVDIDRPTHTEGWSALHFAARYDYQDSLSLLLGSNLNVNQPDKEGMSPLHLASRYGHLGVAKNLIDKGADIVSRDAQRHTPFHMASMYGQDEVLKLLWDKGPSTQISDENCYAFPALQLAVMNDRCNVVPLLLDFGANISQGNGEHKKTPLHTACANLLPEMVQLLLEKGADIHAKDKYLNTPLMQSCFDPHPGVFNLLRNEGALTTELNIHRRTGFHAVVLSERPFDQMHRDVVALLVGLGVDINQRDIFGFSPLFHACKEQKPDMIKLLLDFSADIDQKTTAENGLTALMEACCESPDEPVDILLRRGAKLDPTNPHGLTALTLACLRGHLNHVDRLIREGADVATPDRDGHTAICIAARKEHTNIVLSLLGSPRYYPQYPADSTYSTDQRIFLANGLHDKEIEENLMHAVENDLHKTLSALHVIMYWAVAHGRIKLVDKCISHNPEVLSWEREGATWLDVAAQHAQYRLINKRFSEFQATKEAAGKVTPLHLAVGSDSFGTVSCLLKQIGTQSLGHSAKAMTTAIFLRDVHGASPLSISIHRKHTRITELFWTTIQELGEAEKRYLLESSSDALRILETLAQYEKPGNEKVLEYLLQQWCTNQSLTEKDKLSNPLDWAVYCSQPVVVWWLLSKEGYLSGRAIDNAKDLVQYSDPGTKGILVKLLQHPLPALGNIANPNADPIPELPKPRNGNDPGLALEGIIVDIVSDGNVRSARYSNATTKNIIYDSGPDEIMKNSANLDHWDLNSLKRKIVSPVQESGTIGDLLRAWCSETPGSTYTNDGRPLTRLGKTVELRWIHLPVTELTSCLPVVAIHARRSAMDHQSLMRYFERSWTDLAAGGGQHYMKPRCVRNGRTYSKEDFSAIAEGSSVCTALYMPYVTLGCYRPPTDPEKICGKENGKPKDIEDLQKQSGSHRWVTTAHEPMTLDQYYYPTLIDTDWRDKDQVLSKYLTWKSEKLNKKPSQEQGQGTTTGSTEKDVEQKSSRILMVDQIWMWIIDESMELGRVPCWNHADISPETIITASTETTPLDERSRDSLLRTVLDRMIYDEGQDTFDHPKSAHSMMELTLGVATGFFDRKFVPLPTKLNVMFKTPLEVFREYLRHAADREVYLYQVFLRELNKTDRQRKKNESHVNSVIKSLPFHPYSSLSNPRSISPEAALLSITRDIHDELHMLKSLAEDQELVWKQAFENRQYFQYHHPYIPTNVKKDIEDMLVELTLVQVNTLLDLRQKQATITQANDTAKQSNTIFVFTIITIVFLPLSFLSSLFALDVASFPHESGDLKYQGWWLFPILFGASAVVSLPTIFLAWKVNAISDWFRRPRERDLKKTTDHQNDDQEADEQRGEDLRDLAGRTLLRGRKAQETQKPSSNFTGTGEDSPRCLKLSISQGAGSRRTRAESKPARWWETLCSSSSRFMTSLEPPSSGDEYFQPLQSCPAEAEARTCAIDSYLAAESQRSKRQLKIILFGDELENSLFLKQTRLFELPLSNEERADVRIETRRFVASICWECLHIVDEYACRPEWINAHPVLRRVKEIVTCEDPQDKETVESMARLYCDDELRLALKQFGHNLEDIERRFLNDRFPHILTCPCTANGNLSKLLERVFAPELHEYLILFDSLANSRWLTHTPFFVILSNVSAFRRKIVHSPLSKWFPQYKGGSTGDAALEFMKDQFRELAKAEQNVYIHASDIHSADDVMAAIETMENASLSKVLKELDMPPVECHN</sequence>
<dbReference type="InterPro" id="IPR002110">
    <property type="entry name" value="Ankyrin_rpt"/>
</dbReference>
<keyword evidence="7" id="KW-0342">GTP-binding</keyword>
<dbReference type="GO" id="GO:0046873">
    <property type="term" value="F:metal ion transmembrane transporter activity"/>
    <property type="evidence" value="ECO:0007669"/>
    <property type="project" value="InterPro"/>
</dbReference>
<dbReference type="PROSITE" id="PS50088">
    <property type="entry name" value="ANK_REPEAT"/>
    <property type="match status" value="7"/>
</dbReference>
<evidence type="ECO:0000256" key="10">
    <source>
        <dbReference type="PROSITE-ProRule" id="PRU00023"/>
    </source>
</evidence>
<evidence type="ECO:0000256" key="7">
    <source>
        <dbReference type="ARBA" id="ARBA00023134"/>
    </source>
</evidence>
<feature type="region of interest" description="Disordered" evidence="11">
    <location>
        <begin position="1057"/>
        <end position="1080"/>
    </location>
</feature>
<dbReference type="SMART" id="SM00248">
    <property type="entry name" value="ANK"/>
    <property type="match status" value="15"/>
</dbReference>
<evidence type="ECO:0000256" key="3">
    <source>
        <dbReference type="ARBA" id="ARBA00022737"/>
    </source>
</evidence>
<dbReference type="GO" id="GO:0003924">
    <property type="term" value="F:GTPase activity"/>
    <property type="evidence" value="ECO:0007669"/>
    <property type="project" value="InterPro"/>
</dbReference>
<evidence type="ECO:0000256" key="5">
    <source>
        <dbReference type="ARBA" id="ARBA00022989"/>
    </source>
</evidence>
<dbReference type="InterPro" id="IPR002523">
    <property type="entry name" value="MgTranspt_CorA/ZnTranspt_ZntB"/>
</dbReference>
<organism evidence="13 14">
    <name type="scientific">Fusarium denticulatum</name>
    <dbReference type="NCBI Taxonomy" id="48507"/>
    <lineage>
        <taxon>Eukaryota</taxon>
        <taxon>Fungi</taxon>
        <taxon>Dikarya</taxon>
        <taxon>Ascomycota</taxon>
        <taxon>Pezizomycotina</taxon>
        <taxon>Sordariomycetes</taxon>
        <taxon>Hypocreomycetidae</taxon>
        <taxon>Hypocreales</taxon>
        <taxon>Nectriaceae</taxon>
        <taxon>Fusarium</taxon>
        <taxon>Fusarium fujikuroi species complex</taxon>
    </lineage>
</organism>
<evidence type="ECO:0000256" key="2">
    <source>
        <dbReference type="ARBA" id="ARBA00022692"/>
    </source>
</evidence>
<dbReference type="PROSITE" id="PS50297">
    <property type="entry name" value="ANK_REP_REGION"/>
    <property type="match status" value="6"/>
</dbReference>
<evidence type="ECO:0000256" key="1">
    <source>
        <dbReference type="ARBA" id="ARBA00004141"/>
    </source>
</evidence>
<dbReference type="Pfam" id="PF12796">
    <property type="entry name" value="Ank_2"/>
    <property type="match status" value="3"/>
</dbReference>
<keyword evidence="5 12" id="KW-1133">Transmembrane helix</keyword>
<comment type="subcellular location">
    <subcellularLocation>
        <location evidence="1">Membrane</location>
        <topology evidence="1">Multi-pass membrane protein</topology>
    </subcellularLocation>
</comment>
<dbReference type="Gene3D" id="1.25.40.20">
    <property type="entry name" value="Ankyrin repeat-containing domain"/>
    <property type="match status" value="3"/>
</dbReference>
<keyword evidence="8 12" id="KW-0472">Membrane</keyword>
<feature type="repeat" description="ANK" evidence="10">
    <location>
        <begin position="416"/>
        <end position="448"/>
    </location>
</feature>
<evidence type="ECO:0000313" key="14">
    <source>
        <dbReference type="Proteomes" id="UP000562682"/>
    </source>
</evidence>
<dbReference type="InterPro" id="IPR036770">
    <property type="entry name" value="Ankyrin_rpt-contain_sf"/>
</dbReference>
<dbReference type="EMBL" id="JAAOAK010000314">
    <property type="protein sequence ID" value="KAF5674608.1"/>
    <property type="molecule type" value="Genomic_DNA"/>
</dbReference>
<feature type="repeat" description="ANK" evidence="10">
    <location>
        <begin position="243"/>
        <end position="275"/>
    </location>
</feature>
<evidence type="ECO:0000313" key="13">
    <source>
        <dbReference type="EMBL" id="KAF5674608.1"/>
    </source>
</evidence>
<reference evidence="13 14" key="1">
    <citation type="submission" date="2020-05" db="EMBL/GenBank/DDBJ databases">
        <title>Identification and distribution of gene clusters putatively required for synthesis of sphingolipid metabolism inhibitors in phylogenetically diverse species of the filamentous fungus Fusarium.</title>
        <authorList>
            <person name="Kim H.-S."/>
            <person name="Busman M."/>
            <person name="Brown D.W."/>
            <person name="Divon H."/>
            <person name="Uhlig S."/>
            <person name="Proctor R.H."/>
        </authorList>
    </citation>
    <scope>NUCLEOTIDE SEQUENCE [LARGE SCALE GENOMIC DNA]</scope>
    <source>
        <strain evidence="13 14">NRRL 25311</strain>
    </source>
</reference>
<feature type="repeat" description="ANK" evidence="10">
    <location>
        <begin position="141"/>
        <end position="173"/>
    </location>
</feature>
<keyword evidence="3" id="KW-0677">Repeat</keyword>
<keyword evidence="2 12" id="KW-0812">Transmembrane</keyword>
<accession>A0A8H5TSB7</accession>
<dbReference type="Pfam" id="PF00023">
    <property type="entry name" value="Ank"/>
    <property type="match status" value="1"/>
</dbReference>
<dbReference type="SMART" id="SM00275">
    <property type="entry name" value="G_alpha"/>
    <property type="match status" value="1"/>
</dbReference>
<dbReference type="GO" id="GO:0016020">
    <property type="term" value="C:membrane"/>
    <property type="evidence" value="ECO:0007669"/>
    <property type="project" value="UniProtKB-SubCell"/>
</dbReference>
<dbReference type="InterPro" id="IPR045863">
    <property type="entry name" value="CorA_TM1_TM2"/>
</dbReference>
<keyword evidence="9" id="KW-0807">Transducer</keyword>
<dbReference type="GO" id="GO:0005525">
    <property type="term" value="F:GTP binding"/>
    <property type="evidence" value="ECO:0007669"/>
    <property type="project" value="UniProtKB-KW"/>
</dbReference>
<feature type="region of interest" description="Disordered" evidence="11">
    <location>
        <begin position="1"/>
        <end position="24"/>
    </location>
</feature>
<feature type="compositionally biased region" description="Polar residues" evidence="11">
    <location>
        <begin position="1463"/>
        <end position="1474"/>
    </location>
</feature>
<dbReference type="SUPFAM" id="SSF144083">
    <property type="entry name" value="Magnesium transport protein CorA, transmembrane region"/>
    <property type="match status" value="1"/>
</dbReference>
<dbReference type="InterPro" id="IPR001019">
    <property type="entry name" value="Gprotein_alpha_su"/>
</dbReference>
<dbReference type="Pfam" id="PF01544">
    <property type="entry name" value="CorA"/>
    <property type="match status" value="1"/>
</dbReference>
<dbReference type="Pfam" id="PF00503">
    <property type="entry name" value="G-alpha"/>
    <property type="match status" value="1"/>
</dbReference>
<gene>
    <name evidence="13" type="ORF">FDENT_10002</name>
</gene>
<feature type="repeat" description="ANK" evidence="10">
    <location>
        <begin position="383"/>
        <end position="415"/>
    </location>
</feature>
<keyword evidence="4" id="KW-0547">Nucleotide-binding</keyword>
<evidence type="ECO:0000256" key="11">
    <source>
        <dbReference type="SAM" id="MobiDB-lite"/>
    </source>
</evidence>
<protein>
    <submittedName>
        <fullName evidence="13">Putative G alpha chain</fullName>
    </submittedName>
</protein>
<dbReference type="Gene3D" id="1.20.58.340">
    <property type="entry name" value="Magnesium transport protein CorA, transmembrane region"/>
    <property type="match status" value="1"/>
</dbReference>
<name>A0A8H5TSB7_9HYPO</name>
<evidence type="ECO:0000256" key="8">
    <source>
        <dbReference type="ARBA" id="ARBA00023136"/>
    </source>
</evidence>
<dbReference type="PANTHER" id="PTHR24198">
    <property type="entry name" value="ANKYRIN REPEAT AND PROTEIN KINASE DOMAIN-CONTAINING PROTEIN"/>
    <property type="match status" value="1"/>
</dbReference>
<feature type="repeat" description="ANK" evidence="10">
    <location>
        <begin position="174"/>
        <end position="206"/>
    </location>
</feature>